<dbReference type="eggNOG" id="COG1007">
    <property type="taxonomic scope" value="Bacteria"/>
</dbReference>
<feature type="transmembrane region" description="Helical" evidence="7">
    <location>
        <begin position="304"/>
        <end position="327"/>
    </location>
</feature>
<feature type="transmembrane region" description="Helical" evidence="7">
    <location>
        <begin position="95"/>
        <end position="114"/>
    </location>
</feature>
<dbReference type="RefSeq" id="WP_006971853.1">
    <property type="nucleotide sequence ID" value="NZ_ABCS01000024.1"/>
</dbReference>
<keyword evidence="4 7" id="KW-0472">Membrane</keyword>
<evidence type="ECO:0000256" key="1">
    <source>
        <dbReference type="ARBA" id="ARBA00004127"/>
    </source>
</evidence>
<dbReference type="GO" id="GO:0012505">
    <property type="term" value="C:endomembrane system"/>
    <property type="evidence" value="ECO:0007669"/>
    <property type="project" value="UniProtKB-SubCell"/>
</dbReference>
<feature type="transmembrane region" description="Helical" evidence="7">
    <location>
        <begin position="156"/>
        <end position="173"/>
    </location>
</feature>
<feature type="region of interest" description="Disordered" evidence="6">
    <location>
        <begin position="609"/>
        <end position="642"/>
    </location>
</feature>
<feature type="domain" description="NADH:quinone oxidoreductase/Mrp antiporter transmembrane" evidence="8">
    <location>
        <begin position="415"/>
        <end position="508"/>
    </location>
</feature>
<dbReference type="Pfam" id="PF00361">
    <property type="entry name" value="Proton_antipo_M"/>
    <property type="match status" value="2"/>
</dbReference>
<dbReference type="GO" id="GO:0016020">
    <property type="term" value="C:membrane"/>
    <property type="evidence" value="ECO:0007669"/>
    <property type="project" value="UniProtKB-SubCell"/>
</dbReference>
<evidence type="ECO:0000256" key="7">
    <source>
        <dbReference type="SAM" id="Phobius"/>
    </source>
</evidence>
<evidence type="ECO:0000256" key="6">
    <source>
        <dbReference type="SAM" id="MobiDB-lite"/>
    </source>
</evidence>
<evidence type="ECO:0000256" key="3">
    <source>
        <dbReference type="ARBA" id="ARBA00022989"/>
    </source>
</evidence>
<feature type="transmembrane region" description="Helical" evidence="7">
    <location>
        <begin position="41"/>
        <end position="59"/>
    </location>
</feature>
<proteinExistence type="predicted"/>
<keyword evidence="10" id="KW-1185">Reference proteome</keyword>
<feature type="compositionally biased region" description="Acidic residues" evidence="6">
    <location>
        <begin position="609"/>
        <end position="629"/>
    </location>
</feature>
<dbReference type="Proteomes" id="UP000005801">
    <property type="component" value="Unassembled WGS sequence"/>
</dbReference>
<feature type="transmembrane region" description="Helical" evidence="7">
    <location>
        <begin position="339"/>
        <end position="363"/>
    </location>
</feature>
<feature type="domain" description="NADH:quinone oxidoreductase/Mrp antiporter transmembrane" evidence="8">
    <location>
        <begin position="274"/>
        <end position="388"/>
    </location>
</feature>
<protein>
    <submittedName>
        <fullName evidence="9">Proton-translocating NADH-quinone oxidoreductase, chain N</fullName>
    </submittedName>
</protein>
<feature type="transmembrane region" description="Helical" evidence="7">
    <location>
        <begin position="185"/>
        <end position="211"/>
    </location>
</feature>
<reference evidence="9 10" key="1">
    <citation type="submission" date="2007-06" db="EMBL/GenBank/DDBJ databases">
        <authorList>
            <person name="Shimkets L."/>
            <person name="Ferriera S."/>
            <person name="Johnson J."/>
            <person name="Kravitz S."/>
            <person name="Beeson K."/>
            <person name="Sutton G."/>
            <person name="Rogers Y.-H."/>
            <person name="Friedman R."/>
            <person name="Frazier M."/>
            <person name="Venter J.C."/>
        </authorList>
    </citation>
    <scope>NUCLEOTIDE SEQUENCE [LARGE SCALE GENOMIC DNA]</scope>
    <source>
        <strain evidence="9 10">SIR-1</strain>
    </source>
</reference>
<feature type="transmembrane region" description="Helical" evidence="7">
    <location>
        <begin position="505"/>
        <end position="530"/>
    </location>
</feature>
<evidence type="ECO:0000313" key="9">
    <source>
        <dbReference type="EMBL" id="EDM78966.1"/>
    </source>
</evidence>
<feature type="transmembrane region" description="Helical" evidence="7">
    <location>
        <begin position="370"/>
        <end position="392"/>
    </location>
</feature>
<dbReference type="AlphaFoldDB" id="A6G554"/>
<gene>
    <name evidence="9" type="ORF">PPSIR1_06978</name>
</gene>
<feature type="transmembrane region" description="Helical" evidence="7">
    <location>
        <begin position="134"/>
        <end position="150"/>
    </location>
</feature>
<evidence type="ECO:0000259" key="8">
    <source>
        <dbReference type="Pfam" id="PF00361"/>
    </source>
</evidence>
<dbReference type="EMBL" id="ABCS01000024">
    <property type="protein sequence ID" value="EDM78966.1"/>
    <property type="molecule type" value="Genomic_DNA"/>
</dbReference>
<comment type="subcellular location">
    <subcellularLocation>
        <location evidence="1">Endomembrane system</location>
        <topology evidence="1">Multi-pass membrane protein</topology>
    </subcellularLocation>
    <subcellularLocation>
        <location evidence="5">Membrane</location>
        <topology evidence="5">Multi-pass membrane protein</topology>
    </subcellularLocation>
</comment>
<sequence length="642" mass="66366">MTTDAPSLAAQLWAVAPLWILALGALLTLLLDAFARAREPGFLRGVALAVVGLAGWVSLGRLDLRGTGETLPEVLPGVTQAQGAYVLDGALVVDATATLMDALILLALGGVIALAREHGAARSSGGRGFGEREALLLLGGVGALTLSHAGDLLVVWLGAELLAVSALVCMLATHDAASTPAKRGAVLGQLVPSLMASGLFVLGLALTFAALGSTSLDGLGGRVTSVFAGWGGVQRWLKVFATYGDTIAELDPARIQQGRAEIVRGLAPAALLLPGLLLMLASLLAKLGLLPFARRRELAEDGPLHVTALHATVGVSALIAVLLRVYVGALHSPRLVNEPYGWTGALPTVALLTGLWAALAALGQRRLSRVVALLSLVQLSLVVLGLTAAASFHGHIGVGGRSLAPEFEIVWAQLAGDEAYVTTLALLLTHVVAAVGAFSAIAASQGFRGPEVRMQHWAGMAARRPALALAFSVCLLSLVGLPPLAGFVAKLGLLRTLAEHSALRWTLAVVGLELAVCAWVVLRILAAMYFGDETVSEPGDRRPPGPWPARVAAACALACVLMGIGGQHLLAVLRVPAAIGSFEVGVEERLDWVLQRQPSWAAEDALLDADADSDADAAEVEDAGAEDEGDARMSLDEPGRVL</sequence>
<accession>A6G554</accession>
<feature type="transmembrane region" description="Helical" evidence="7">
    <location>
        <begin position="271"/>
        <end position="292"/>
    </location>
</feature>
<keyword evidence="3 7" id="KW-1133">Transmembrane helix</keyword>
<feature type="transmembrane region" description="Helical" evidence="7">
    <location>
        <begin position="12"/>
        <end position="34"/>
    </location>
</feature>
<organism evidence="9 10">
    <name type="scientific">Plesiocystis pacifica SIR-1</name>
    <dbReference type="NCBI Taxonomy" id="391625"/>
    <lineage>
        <taxon>Bacteria</taxon>
        <taxon>Pseudomonadati</taxon>
        <taxon>Myxococcota</taxon>
        <taxon>Polyangia</taxon>
        <taxon>Nannocystales</taxon>
        <taxon>Nannocystaceae</taxon>
        <taxon>Plesiocystis</taxon>
    </lineage>
</organism>
<comment type="caution">
    <text evidence="9">The sequence shown here is derived from an EMBL/GenBank/DDBJ whole genome shotgun (WGS) entry which is preliminary data.</text>
</comment>
<dbReference type="OrthoDB" id="9805769at2"/>
<feature type="transmembrane region" description="Helical" evidence="7">
    <location>
        <begin position="465"/>
        <end position="485"/>
    </location>
</feature>
<evidence type="ECO:0000256" key="5">
    <source>
        <dbReference type="RuleBase" id="RU000320"/>
    </source>
</evidence>
<evidence type="ECO:0000313" key="10">
    <source>
        <dbReference type="Proteomes" id="UP000005801"/>
    </source>
</evidence>
<dbReference type="PANTHER" id="PTHR22773">
    <property type="entry name" value="NADH DEHYDROGENASE"/>
    <property type="match status" value="1"/>
</dbReference>
<evidence type="ECO:0000256" key="4">
    <source>
        <dbReference type="ARBA" id="ARBA00023136"/>
    </source>
</evidence>
<evidence type="ECO:0000256" key="2">
    <source>
        <dbReference type="ARBA" id="ARBA00022692"/>
    </source>
</evidence>
<name>A6G554_9BACT</name>
<dbReference type="STRING" id="391625.PPSIR1_06978"/>
<feature type="transmembrane region" description="Helical" evidence="7">
    <location>
        <begin position="419"/>
        <end position="444"/>
    </location>
</feature>
<feature type="compositionally biased region" description="Basic and acidic residues" evidence="6">
    <location>
        <begin position="630"/>
        <end position="642"/>
    </location>
</feature>
<dbReference type="InterPro" id="IPR001750">
    <property type="entry name" value="ND/Mrp_TM"/>
</dbReference>
<keyword evidence="2 5" id="KW-0812">Transmembrane</keyword>